<evidence type="ECO:0000256" key="1">
    <source>
        <dbReference type="SAM" id="MobiDB-lite"/>
    </source>
</evidence>
<feature type="region of interest" description="Disordered" evidence="1">
    <location>
        <begin position="1"/>
        <end position="23"/>
    </location>
</feature>
<keyword evidence="3" id="KW-1185">Reference proteome</keyword>
<accession>A0A1D2NFK2</accession>
<organism evidence="2 3">
    <name type="scientific">Orchesella cincta</name>
    <name type="common">Springtail</name>
    <name type="synonym">Podura cincta</name>
    <dbReference type="NCBI Taxonomy" id="48709"/>
    <lineage>
        <taxon>Eukaryota</taxon>
        <taxon>Metazoa</taxon>
        <taxon>Ecdysozoa</taxon>
        <taxon>Arthropoda</taxon>
        <taxon>Hexapoda</taxon>
        <taxon>Collembola</taxon>
        <taxon>Entomobryomorpha</taxon>
        <taxon>Entomobryoidea</taxon>
        <taxon>Orchesellidae</taxon>
        <taxon>Orchesellinae</taxon>
        <taxon>Orchesella</taxon>
    </lineage>
</organism>
<feature type="compositionally biased region" description="Low complexity" evidence="1">
    <location>
        <begin position="247"/>
        <end position="264"/>
    </location>
</feature>
<feature type="compositionally biased region" description="Acidic residues" evidence="1">
    <location>
        <begin position="1"/>
        <end position="21"/>
    </location>
</feature>
<feature type="compositionally biased region" description="Polar residues" evidence="1">
    <location>
        <begin position="234"/>
        <end position="245"/>
    </location>
</feature>
<sequence length="439" mass="50349">MAAESDEYTSSDSSEEDDDDIFQNHDPTIRTFVDFENDKSAPNVIVKSFMRDCFRFPKILCHKEFLFFRIFLEELTGMRTTTMSRDAPFSENHDDTTFCVGLYEKTFENLQYRVEDTSNDYLWASIIPLERRSDLGLAVFRWNLLPMTKCYLQLYIDFCRLQFKQTGLEKGENIHQYIKEFSAAFKIDRNDFFEDLLKGDLEATRLRKLCGKIEPSNDLCYKIVNAECPPPSKLTASTKTQQKCKNSSDSSSETASSKESTCSEYKGKQHNRVNVKKRRTKKPQRIVNQMAKVANGVIKKPSSGKPNGVIKKPVNEKPNGVIKKQVNEKPNGVIRNPVNEKLNGVTNNPSHGKANGVIPNGIHKPKKVSSPSSDLKCDICWPTEHFSTKRLFDKHMNQFHNSARGGFIRCKCGSKVTTERYEFHKEFCKQHDESSLQIK</sequence>
<dbReference type="AlphaFoldDB" id="A0A1D2NFK2"/>
<proteinExistence type="predicted"/>
<evidence type="ECO:0000313" key="3">
    <source>
        <dbReference type="Proteomes" id="UP000094527"/>
    </source>
</evidence>
<protein>
    <submittedName>
        <fullName evidence="2">Uncharacterized protein</fullName>
    </submittedName>
</protein>
<dbReference type="Proteomes" id="UP000094527">
    <property type="component" value="Unassembled WGS sequence"/>
</dbReference>
<feature type="region of interest" description="Disordered" evidence="1">
    <location>
        <begin position="332"/>
        <end position="369"/>
    </location>
</feature>
<evidence type="ECO:0000313" key="2">
    <source>
        <dbReference type="EMBL" id="ODN03865.1"/>
    </source>
</evidence>
<reference evidence="2 3" key="1">
    <citation type="journal article" date="2016" name="Genome Biol. Evol.">
        <title>Gene Family Evolution Reflects Adaptation to Soil Environmental Stressors in the Genome of the Collembolan Orchesella cincta.</title>
        <authorList>
            <person name="Faddeeva-Vakhrusheva A."/>
            <person name="Derks M.F."/>
            <person name="Anvar S.Y."/>
            <person name="Agamennone V."/>
            <person name="Suring W."/>
            <person name="Smit S."/>
            <person name="van Straalen N.M."/>
            <person name="Roelofs D."/>
        </authorList>
    </citation>
    <scope>NUCLEOTIDE SEQUENCE [LARGE SCALE GENOMIC DNA]</scope>
    <source>
        <tissue evidence="2">Mixed pool</tissue>
    </source>
</reference>
<dbReference type="EMBL" id="LJIJ01000061">
    <property type="protein sequence ID" value="ODN03865.1"/>
    <property type="molecule type" value="Genomic_DNA"/>
</dbReference>
<name>A0A1D2NFK2_ORCCI</name>
<feature type="compositionally biased region" description="Basic residues" evidence="1">
    <location>
        <begin position="268"/>
        <end position="284"/>
    </location>
</feature>
<comment type="caution">
    <text evidence="2">The sequence shown here is derived from an EMBL/GenBank/DDBJ whole genome shotgun (WGS) entry which is preliminary data.</text>
</comment>
<feature type="region of interest" description="Disordered" evidence="1">
    <location>
        <begin position="232"/>
        <end position="284"/>
    </location>
</feature>
<gene>
    <name evidence="2" type="ORF">Ocin01_02838</name>
</gene>